<evidence type="ECO:0000256" key="2">
    <source>
        <dbReference type="ARBA" id="ARBA00007613"/>
    </source>
</evidence>
<dbReference type="PANTHER" id="PTHR30026">
    <property type="entry name" value="OUTER MEMBRANE PROTEIN TOLC"/>
    <property type="match status" value="1"/>
</dbReference>
<name>A0ABY2QM79_9SPHN</name>
<dbReference type="SUPFAM" id="SSF56954">
    <property type="entry name" value="Outer membrane efflux proteins (OEP)"/>
    <property type="match status" value="1"/>
</dbReference>
<keyword evidence="4" id="KW-1134">Transmembrane beta strand</keyword>
<accession>A0ABY2QM79</accession>
<dbReference type="InterPro" id="IPR003423">
    <property type="entry name" value="OMP_efflux"/>
</dbReference>
<dbReference type="EMBL" id="SSTI01000001">
    <property type="protein sequence ID" value="THG42257.1"/>
    <property type="molecule type" value="Genomic_DNA"/>
</dbReference>
<dbReference type="InterPro" id="IPR051906">
    <property type="entry name" value="TolC-like"/>
</dbReference>
<feature type="signal peptide" evidence="8">
    <location>
        <begin position="1"/>
        <end position="47"/>
    </location>
</feature>
<organism evidence="9 10">
    <name type="scientific">Sphingomonas olei</name>
    <dbReference type="NCBI Taxonomy" id="1886787"/>
    <lineage>
        <taxon>Bacteria</taxon>
        <taxon>Pseudomonadati</taxon>
        <taxon>Pseudomonadota</taxon>
        <taxon>Alphaproteobacteria</taxon>
        <taxon>Sphingomonadales</taxon>
        <taxon>Sphingomonadaceae</taxon>
        <taxon>Sphingomonas</taxon>
    </lineage>
</organism>
<protein>
    <submittedName>
        <fullName evidence="9">TolC family protein</fullName>
    </submittedName>
</protein>
<keyword evidence="10" id="KW-1185">Reference proteome</keyword>
<evidence type="ECO:0000256" key="8">
    <source>
        <dbReference type="SAM" id="SignalP"/>
    </source>
</evidence>
<dbReference type="Proteomes" id="UP000308038">
    <property type="component" value="Unassembled WGS sequence"/>
</dbReference>
<dbReference type="Gene3D" id="1.20.1600.10">
    <property type="entry name" value="Outer membrane efflux proteins (OEP)"/>
    <property type="match status" value="1"/>
</dbReference>
<dbReference type="PANTHER" id="PTHR30026:SF5">
    <property type="entry name" value="ABC-TYPE EFFLUX SYSTEM SECRETIN COMPONENT"/>
    <property type="match status" value="1"/>
</dbReference>
<comment type="similarity">
    <text evidence="2">Belongs to the outer membrane factor (OMF) (TC 1.B.17) family.</text>
</comment>
<feature type="chain" id="PRO_5047350272" evidence="8">
    <location>
        <begin position="48"/>
        <end position="517"/>
    </location>
</feature>
<evidence type="ECO:0000256" key="1">
    <source>
        <dbReference type="ARBA" id="ARBA00004442"/>
    </source>
</evidence>
<gene>
    <name evidence="9" type="ORF">E5988_02070</name>
</gene>
<comment type="caution">
    <text evidence="9">The sequence shown here is derived from an EMBL/GenBank/DDBJ whole genome shotgun (WGS) entry which is preliminary data.</text>
</comment>
<evidence type="ECO:0000256" key="3">
    <source>
        <dbReference type="ARBA" id="ARBA00022448"/>
    </source>
</evidence>
<keyword evidence="7" id="KW-0998">Cell outer membrane</keyword>
<reference evidence="9 10" key="1">
    <citation type="submission" date="2019-04" db="EMBL/GenBank/DDBJ databases">
        <title>Microbes associate with the intestines of laboratory mice.</title>
        <authorList>
            <person name="Navarre W."/>
            <person name="Wong E."/>
            <person name="Huang K.C."/>
            <person name="Tropini C."/>
            <person name="Ng K."/>
            <person name="Yu B."/>
        </authorList>
    </citation>
    <scope>NUCLEOTIDE SEQUENCE [LARGE SCALE GENOMIC DNA]</scope>
    <source>
        <strain evidence="9 10">NM83_B4-11</strain>
    </source>
</reference>
<evidence type="ECO:0000313" key="9">
    <source>
        <dbReference type="EMBL" id="THG42257.1"/>
    </source>
</evidence>
<keyword evidence="6" id="KW-0472">Membrane</keyword>
<keyword evidence="5" id="KW-0812">Transmembrane</keyword>
<sequence>MWRGGPRRWDPVSPAHGRQAALGVRCSGWRIALLAVSALGSASAATAGPVAMSFTAALERTDRVDPALSAAKHAQSAARLTEKSLSTLNRPIVTVSAQYVEYQKTLSLDLTGPRRDALDSSNSFLDSIPGSVAPEFQTIASDIVGRISQALPGLFAALPSDVSYRFRQSVFRPTVQGILPIYTGGAIAAIKRGAAAGTALGEARTRSARDLVRVNLIRAYFGQLAAASLEDSARESLAALDDLLSDAIKLELAGFVPRARRLEAQVARDAAERQYERAVLAHDSARSDLASLLEEEGVTPTTPLFVQTAPLPPPSTFLGGEDDLPQTREADAATAVARAGVDLAKARQRPQAFAFGEYNLNRSNALPVEPDWIVGVGVRYTLLSNIGRSQSVAAAREQEAAAAETARGARQTSRVATLRAWNLVESARRSFVSLDSSLAAAAENLRVQQISFREGEGTVTAVTGAEAALAAARTQRVATAYEYELALAALLTASGKLDAFPQYLAGANVRIPIVARR</sequence>
<evidence type="ECO:0000256" key="4">
    <source>
        <dbReference type="ARBA" id="ARBA00022452"/>
    </source>
</evidence>
<proteinExistence type="inferred from homology"/>
<keyword evidence="8" id="KW-0732">Signal</keyword>
<evidence type="ECO:0000256" key="6">
    <source>
        <dbReference type="ARBA" id="ARBA00023136"/>
    </source>
</evidence>
<evidence type="ECO:0000313" key="10">
    <source>
        <dbReference type="Proteomes" id="UP000308038"/>
    </source>
</evidence>
<keyword evidence="3" id="KW-0813">Transport</keyword>
<dbReference type="Pfam" id="PF02321">
    <property type="entry name" value="OEP"/>
    <property type="match status" value="1"/>
</dbReference>
<comment type="subcellular location">
    <subcellularLocation>
        <location evidence="1">Cell outer membrane</location>
    </subcellularLocation>
</comment>
<evidence type="ECO:0000256" key="5">
    <source>
        <dbReference type="ARBA" id="ARBA00022692"/>
    </source>
</evidence>
<evidence type="ECO:0000256" key="7">
    <source>
        <dbReference type="ARBA" id="ARBA00023237"/>
    </source>
</evidence>